<reference evidence="1 2" key="1">
    <citation type="submission" date="2014-11" db="EMBL/GenBank/DDBJ databases">
        <title>Symbiosis island explosion on the genome of extra-slow-growing strains of soybean bradyrhizobia with massive insertion sequences.</title>
        <authorList>
            <person name="Iida T."/>
            <person name="Minamisawa K."/>
        </authorList>
    </citation>
    <scope>NUCLEOTIDE SEQUENCE [LARGE SCALE GENOMIC DNA]</scope>
    <source>
        <strain evidence="1 2">NK6</strain>
    </source>
</reference>
<dbReference type="EMBL" id="AP014685">
    <property type="protein sequence ID" value="BAR57448.1"/>
    <property type="molecule type" value="Genomic_DNA"/>
</dbReference>
<protein>
    <submittedName>
        <fullName evidence="1">Uncharacterized protein</fullName>
    </submittedName>
</protein>
<proteinExistence type="predicted"/>
<gene>
    <name evidence="1" type="ORF">NK6_4280</name>
</gene>
<accession>A0A0E4BQ81</accession>
<sequence>MSNPGIQALLLQLVGIHSALVHHEIMGMLEIARGLGASYRFASSEPGAGAFYGRVTINFCRLIAAGIAHYALMEPSIEETATQS</sequence>
<dbReference type="RefSeq" id="WP_060909821.1">
    <property type="nucleotide sequence ID" value="NZ_CP126038.1"/>
</dbReference>
<dbReference type="AlphaFoldDB" id="A0A0E4BQ81"/>
<evidence type="ECO:0000313" key="1">
    <source>
        <dbReference type="EMBL" id="BAR57448.1"/>
    </source>
</evidence>
<name>A0A0E4BQ81_9BRAD</name>
<evidence type="ECO:0000313" key="2">
    <source>
        <dbReference type="Proteomes" id="UP000063308"/>
    </source>
</evidence>
<dbReference type="Proteomes" id="UP000063308">
    <property type="component" value="Chromosome"/>
</dbReference>
<organism evidence="1 2">
    <name type="scientific">Bradyrhizobium diazoefficiens</name>
    <dbReference type="NCBI Taxonomy" id="1355477"/>
    <lineage>
        <taxon>Bacteria</taxon>
        <taxon>Pseudomonadati</taxon>
        <taxon>Pseudomonadota</taxon>
        <taxon>Alphaproteobacteria</taxon>
        <taxon>Hyphomicrobiales</taxon>
        <taxon>Nitrobacteraceae</taxon>
        <taxon>Bradyrhizobium</taxon>
    </lineage>
</organism>